<sequence>MADWSEIPSVVFIEILQYLHRKDIISSCSTCRQWRSHLFNCRLWRSVSLAFINSSDDEVSGLKFIIDQIGRHIRELTLRFSLTVAHFTDDMKSVDRVVEVLKLVPAKQIRKISVQCRTPAVFDDLYALFDTEGKDHNRNYWLPNENNGVGSYLNGYYAILGNDGESRFVDALLRLVTDSQSLTEFSLGGLRSCLCRAPLLVQRLAKCHAAMLEKLHLASVSGMQIITKVNTEHCYNIGNLQAFTNLSELSLDYIGGQLSESLLDSLARPGVHPLRLLRVFVATDNHVYEHVADLARANPIRDDAWACLRAHSPALRVHVTFFDVDGCHGDDASILQPSAPVSALAFVFASPFRGSAGSSSSALGFARQHYAATLRSLCVLRDVEREPAQYRDDDEEDELVLLAWKCKNLESFTLIGYEFAQEDIFAIARLLKSKLKHFCIPQCCIATTQEDGVIEIVEF</sequence>
<dbReference type="InterPro" id="IPR036047">
    <property type="entry name" value="F-box-like_dom_sf"/>
</dbReference>
<dbReference type="PANTHER" id="PTHR20933:SF3">
    <property type="entry name" value="F-BOX ONLY PROTEIN 33"/>
    <property type="match status" value="1"/>
</dbReference>
<reference evidence="3" key="1">
    <citation type="submission" date="2025-08" db="UniProtKB">
        <authorList>
            <consortium name="RefSeq"/>
        </authorList>
    </citation>
    <scope>IDENTIFICATION</scope>
</reference>
<dbReference type="InterPro" id="IPR032675">
    <property type="entry name" value="LRR_dom_sf"/>
</dbReference>
<gene>
    <name evidence="3" type="primary">LOC106805645</name>
</gene>
<name>A0ABM1DS98_PRICU</name>
<dbReference type="PROSITE" id="PS50181">
    <property type="entry name" value="FBOX"/>
    <property type="match status" value="1"/>
</dbReference>
<dbReference type="GeneID" id="106805645"/>
<dbReference type="Pfam" id="PF12937">
    <property type="entry name" value="F-box-like"/>
    <property type="match status" value="1"/>
</dbReference>
<dbReference type="SUPFAM" id="SSF81383">
    <property type="entry name" value="F-box domain"/>
    <property type="match status" value="1"/>
</dbReference>
<protein>
    <submittedName>
        <fullName evidence="3">Uncharacterized protein LOC106805645</fullName>
    </submittedName>
</protein>
<dbReference type="RefSeq" id="XP_014662819.1">
    <property type="nucleotide sequence ID" value="XM_014807333.1"/>
</dbReference>
<evidence type="ECO:0000313" key="3">
    <source>
        <dbReference type="RefSeq" id="XP_014662819.1"/>
    </source>
</evidence>
<proteinExistence type="predicted"/>
<evidence type="ECO:0000259" key="1">
    <source>
        <dbReference type="PROSITE" id="PS50181"/>
    </source>
</evidence>
<feature type="domain" description="F-box" evidence="1">
    <location>
        <begin position="1"/>
        <end position="47"/>
    </location>
</feature>
<dbReference type="PANTHER" id="PTHR20933">
    <property type="entry name" value="F-BOX ONLY PROTEIN 33"/>
    <property type="match status" value="1"/>
</dbReference>
<organism evidence="2 3">
    <name type="scientific">Priapulus caudatus</name>
    <name type="common">Priapulid worm</name>
    <dbReference type="NCBI Taxonomy" id="37621"/>
    <lineage>
        <taxon>Eukaryota</taxon>
        <taxon>Metazoa</taxon>
        <taxon>Ecdysozoa</taxon>
        <taxon>Scalidophora</taxon>
        <taxon>Priapulida</taxon>
        <taxon>Priapulimorpha</taxon>
        <taxon>Priapulimorphida</taxon>
        <taxon>Priapulidae</taxon>
        <taxon>Priapulus</taxon>
    </lineage>
</organism>
<evidence type="ECO:0000313" key="2">
    <source>
        <dbReference type="Proteomes" id="UP000695022"/>
    </source>
</evidence>
<accession>A0ABM1DS98</accession>
<dbReference type="Proteomes" id="UP000695022">
    <property type="component" value="Unplaced"/>
</dbReference>
<keyword evidence="2" id="KW-1185">Reference proteome</keyword>
<dbReference type="InterPro" id="IPR001810">
    <property type="entry name" value="F-box_dom"/>
</dbReference>
<dbReference type="Gene3D" id="3.80.10.10">
    <property type="entry name" value="Ribonuclease Inhibitor"/>
    <property type="match status" value="2"/>
</dbReference>